<evidence type="ECO:0000259" key="1">
    <source>
        <dbReference type="Pfam" id="PF07727"/>
    </source>
</evidence>
<reference evidence="2 3" key="1">
    <citation type="journal article" date="2023" name="Hortic Res">
        <title>The complete reference genome for grapevine (Vitis vinifera L.) genetics and breeding.</title>
        <authorList>
            <person name="Shi X."/>
            <person name="Cao S."/>
            <person name="Wang X."/>
            <person name="Huang S."/>
            <person name="Wang Y."/>
            <person name="Liu Z."/>
            <person name="Liu W."/>
            <person name="Leng X."/>
            <person name="Peng Y."/>
            <person name="Wang N."/>
            <person name="Wang Y."/>
            <person name="Ma Z."/>
            <person name="Xu X."/>
            <person name="Zhang F."/>
            <person name="Xue H."/>
            <person name="Zhong H."/>
            <person name="Wang Y."/>
            <person name="Zhang K."/>
            <person name="Velt A."/>
            <person name="Avia K."/>
            <person name="Holtgrawe D."/>
            <person name="Grimplet J."/>
            <person name="Matus J.T."/>
            <person name="Ware D."/>
            <person name="Wu X."/>
            <person name="Wang H."/>
            <person name="Liu C."/>
            <person name="Fang Y."/>
            <person name="Rustenholz C."/>
            <person name="Cheng Z."/>
            <person name="Xiao H."/>
            <person name="Zhou Y."/>
        </authorList>
    </citation>
    <scope>NUCLEOTIDE SEQUENCE [LARGE SCALE GENOMIC DNA]</scope>
    <source>
        <strain evidence="3">cv. Pinot noir / PN40024</strain>
        <tissue evidence="2">Leaf</tissue>
    </source>
</reference>
<gene>
    <name evidence="2" type="ORF">VitviT2T_023109</name>
</gene>
<dbReference type="Proteomes" id="UP001227230">
    <property type="component" value="Chromosome 15"/>
</dbReference>
<sequence length="264" mass="30495">MDDEMNSMYMNGVWDLVELPHGCKPVGCKWVFKTKCDSSGQIERYKARLVVKGYSQRERIDFKETFSLVSTKDSFRVIMAIVAHFDLELHQMDVKTAFLNGDLDEDVNMEQPTGFTEVGKEHLVCKLNKSIYGLKQASRQWYMKFDRNITQNGFKENTVDRCIYLRVSGSSYIFLVLYVDDILLASNDSDLLIYTKHMLSTHFDMKDFGEASYVLGINILRDRANGVLKLSQRTYIEKILRRFNKHNCSSTKAPIVKGDKFSKA</sequence>
<dbReference type="InterPro" id="IPR013103">
    <property type="entry name" value="RVT_2"/>
</dbReference>
<organism evidence="2 3">
    <name type="scientific">Vitis vinifera</name>
    <name type="common">Grape</name>
    <dbReference type="NCBI Taxonomy" id="29760"/>
    <lineage>
        <taxon>Eukaryota</taxon>
        <taxon>Viridiplantae</taxon>
        <taxon>Streptophyta</taxon>
        <taxon>Embryophyta</taxon>
        <taxon>Tracheophyta</taxon>
        <taxon>Spermatophyta</taxon>
        <taxon>Magnoliopsida</taxon>
        <taxon>eudicotyledons</taxon>
        <taxon>Gunneridae</taxon>
        <taxon>Pentapetalae</taxon>
        <taxon>rosids</taxon>
        <taxon>Vitales</taxon>
        <taxon>Vitaceae</taxon>
        <taxon>Viteae</taxon>
        <taxon>Vitis</taxon>
    </lineage>
</organism>
<feature type="domain" description="Reverse transcriptase Ty1/copia-type" evidence="1">
    <location>
        <begin position="11"/>
        <end position="257"/>
    </location>
</feature>
<name>A0ABY9DBV4_VITVI</name>
<dbReference type="Pfam" id="PF07727">
    <property type="entry name" value="RVT_2"/>
    <property type="match status" value="1"/>
</dbReference>
<evidence type="ECO:0000313" key="3">
    <source>
        <dbReference type="Proteomes" id="UP001227230"/>
    </source>
</evidence>
<accession>A0ABY9DBV4</accession>
<dbReference type="SUPFAM" id="SSF56672">
    <property type="entry name" value="DNA/RNA polymerases"/>
    <property type="match status" value="1"/>
</dbReference>
<evidence type="ECO:0000313" key="2">
    <source>
        <dbReference type="EMBL" id="WKA05125.1"/>
    </source>
</evidence>
<dbReference type="EMBL" id="CP126662">
    <property type="protein sequence ID" value="WKA05125.1"/>
    <property type="molecule type" value="Genomic_DNA"/>
</dbReference>
<proteinExistence type="predicted"/>
<keyword evidence="3" id="KW-1185">Reference proteome</keyword>
<protein>
    <recommendedName>
        <fullName evidence="1">Reverse transcriptase Ty1/copia-type domain-containing protein</fullName>
    </recommendedName>
</protein>
<dbReference type="InterPro" id="IPR043502">
    <property type="entry name" value="DNA/RNA_pol_sf"/>
</dbReference>